<evidence type="ECO:0000313" key="1">
    <source>
        <dbReference type="EMBL" id="ABV73573.1"/>
    </source>
</evidence>
<name>A8EYZ0_RICCK</name>
<reference evidence="2" key="1">
    <citation type="submission" date="2007-09" db="EMBL/GenBank/DDBJ databases">
        <title>Complete genome sequence of Rickettsia canadensis.</title>
        <authorList>
            <person name="Madan A."/>
            <person name="Fahey J."/>
            <person name="Helton E."/>
            <person name="Ketteman M."/>
            <person name="Madan A."/>
            <person name="Rodrigues S."/>
            <person name="Sanchez A."/>
            <person name="Whiting M."/>
            <person name="Dasch G."/>
            <person name="Eremeeva M."/>
        </authorList>
    </citation>
    <scope>NUCLEOTIDE SEQUENCE [LARGE SCALE GENOMIC DNA]</scope>
    <source>
        <strain evidence="2">McKiel</strain>
    </source>
</reference>
<evidence type="ECO:0000313" key="2">
    <source>
        <dbReference type="Proteomes" id="UP000007056"/>
    </source>
</evidence>
<protein>
    <submittedName>
        <fullName evidence="1">Uncharacterized protein</fullName>
    </submittedName>
</protein>
<gene>
    <name evidence="1" type="ordered locus">A1E_03190</name>
</gene>
<dbReference type="HOGENOM" id="CLU_3424914_0_0_5"/>
<sequence length="22" mass="2588">MDKKIKALWFALEVINSIKLIN</sequence>
<accession>A8EYZ0</accession>
<dbReference type="KEGG" id="rcm:A1E_03190"/>
<dbReference type="AlphaFoldDB" id="A8EYZ0"/>
<dbReference type="EMBL" id="CP000409">
    <property type="protein sequence ID" value="ABV73573.1"/>
    <property type="molecule type" value="Genomic_DNA"/>
</dbReference>
<proteinExistence type="predicted"/>
<dbReference type="STRING" id="293613.A1E_03190"/>
<organism evidence="1 2">
    <name type="scientific">Rickettsia canadensis (strain McKiel)</name>
    <dbReference type="NCBI Taxonomy" id="293613"/>
    <lineage>
        <taxon>Bacteria</taxon>
        <taxon>Pseudomonadati</taxon>
        <taxon>Pseudomonadota</taxon>
        <taxon>Alphaproteobacteria</taxon>
        <taxon>Rickettsiales</taxon>
        <taxon>Rickettsiaceae</taxon>
        <taxon>Rickettsieae</taxon>
        <taxon>Rickettsia</taxon>
        <taxon>belli group</taxon>
    </lineage>
</organism>
<dbReference type="Proteomes" id="UP000007056">
    <property type="component" value="Chromosome"/>
</dbReference>